<evidence type="ECO:0008006" key="3">
    <source>
        <dbReference type="Google" id="ProtNLM"/>
    </source>
</evidence>
<proteinExistence type="predicted"/>
<dbReference type="Gene3D" id="2.120.10.70">
    <property type="entry name" value="Fucose-specific lectin"/>
    <property type="match status" value="1"/>
</dbReference>
<dbReference type="Gene3D" id="3.90.70.10">
    <property type="entry name" value="Cysteine proteinases"/>
    <property type="match status" value="1"/>
</dbReference>
<evidence type="ECO:0000313" key="1">
    <source>
        <dbReference type="EMBL" id="KAH7258882.1"/>
    </source>
</evidence>
<organism evidence="1 2">
    <name type="scientific">Fusarium redolens</name>
    <dbReference type="NCBI Taxonomy" id="48865"/>
    <lineage>
        <taxon>Eukaryota</taxon>
        <taxon>Fungi</taxon>
        <taxon>Dikarya</taxon>
        <taxon>Ascomycota</taxon>
        <taxon>Pezizomycotina</taxon>
        <taxon>Sordariomycetes</taxon>
        <taxon>Hypocreomycetidae</taxon>
        <taxon>Hypocreales</taxon>
        <taxon>Nectriaceae</taxon>
        <taxon>Fusarium</taxon>
        <taxon>Fusarium redolens species complex</taxon>
    </lineage>
</organism>
<dbReference type="GeneID" id="70222141"/>
<keyword evidence="2" id="KW-1185">Reference proteome</keyword>
<comment type="caution">
    <text evidence="1">The sequence shown here is derived from an EMBL/GenBank/DDBJ whole genome shotgun (WGS) entry which is preliminary data.</text>
</comment>
<accession>A0A9P9KDU7</accession>
<dbReference type="AlphaFoldDB" id="A0A9P9KDU7"/>
<name>A0A9P9KDU7_FUSRE</name>
<dbReference type="Proteomes" id="UP000720189">
    <property type="component" value="Unassembled WGS sequence"/>
</dbReference>
<dbReference type="RefSeq" id="XP_046051590.1">
    <property type="nucleotide sequence ID" value="XM_046192187.1"/>
</dbReference>
<dbReference type="EMBL" id="JAGMUX010000005">
    <property type="protein sequence ID" value="KAH7258882.1"/>
    <property type="molecule type" value="Genomic_DNA"/>
</dbReference>
<protein>
    <recommendedName>
        <fullName evidence="3">Fucose-specific lectin</fullName>
    </recommendedName>
</protein>
<dbReference type="OrthoDB" id="640249at2759"/>
<reference evidence="1" key="1">
    <citation type="journal article" date="2021" name="Nat. Commun.">
        <title>Genetic determinants of endophytism in the Arabidopsis root mycobiome.</title>
        <authorList>
            <person name="Mesny F."/>
            <person name="Miyauchi S."/>
            <person name="Thiergart T."/>
            <person name="Pickel B."/>
            <person name="Atanasova L."/>
            <person name="Karlsson M."/>
            <person name="Huettel B."/>
            <person name="Barry K.W."/>
            <person name="Haridas S."/>
            <person name="Chen C."/>
            <person name="Bauer D."/>
            <person name="Andreopoulos W."/>
            <person name="Pangilinan J."/>
            <person name="LaButti K."/>
            <person name="Riley R."/>
            <person name="Lipzen A."/>
            <person name="Clum A."/>
            <person name="Drula E."/>
            <person name="Henrissat B."/>
            <person name="Kohler A."/>
            <person name="Grigoriev I.V."/>
            <person name="Martin F.M."/>
            <person name="Hacquard S."/>
        </authorList>
    </citation>
    <scope>NUCLEOTIDE SEQUENCE</scope>
    <source>
        <strain evidence="1">MPI-CAGE-AT-0023</strain>
    </source>
</reference>
<sequence length="709" mass="80171">MGGWYKPDDVSDGYDRTDRQYFYDGSAKDKNDLDSVNLLERYPNMLDRYVQPTEVTVADAVCIAVRFLTNFSNNGHLVSEPSRRFIYYNARALPLMERSNNKTKWPTGVSHGPISIRQALRALEVYGVMMEERYPWIQQDLGYAPDAFLSIDGRPSNIAYDEAACAAVLEPYRVDLYRPDVAGAIDELERRSVGATTLTRVKLCLSQGYPVIFAFHFFWDTFRTVGPVDGDKGYPTIEKIPKKRRFGGQRHDERHDSQAALIVGFDQAKRRMLVQSMMESVPYFWMSYEWILDVDATESFWMLKNSGRSRDRREMEQVKDDSWYQWEEFGSWHLDRLSDSSNVSQAPNSSIAVISRDKGQVDMFWISEQCTVERAYSAPDGWKRERIPIRDNEIPFPSAIAAVSAHENKLDIFWMTKEGAVCNGSWQTVDPQWFTRRVMGNGTAEPRAGLSATTGEKGGENVDRINVYCVGPNASIKHIQTTRSWAGSDTVTEISEPNAAYAYSNISAAAGWIDELKYQGGTYWLDVVVWIAPNRSTEGKRQGRNGGWFDLWKYKGQPTAHLNSRISAYIQHRHSLQMLYVTPKGELNHDYASIKVGDDEKADGRYPDRMAGFPDEKVRVDSDIKAIVVPNNERMSIIVLFQNESSQLFMYVSGPTPSLGPKGLFKLCEPRGVRRGSPLGVALCNGKPVIGMKVDDGRIGAGYWGSLTG</sequence>
<evidence type="ECO:0000313" key="2">
    <source>
        <dbReference type="Proteomes" id="UP000720189"/>
    </source>
</evidence>
<gene>
    <name evidence="1" type="ORF">BKA55DRAFT_561734</name>
</gene>